<feature type="short sequence motif" description="Histidine triad motif" evidence="1">
    <location>
        <begin position="87"/>
        <end position="91"/>
    </location>
</feature>
<dbReference type="Proteomes" id="UP000601990">
    <property type="component" value="Unassembled WGS sequence"/>
</dbReference>
<evidence type="ECO:0000313" key="3">
    <source>
        <dbReference type="EMBL" id="NMF92489.1"/>
    </source>
</evidence>
<organism evidence="3 4">
    <name type="scientific">Aromatoleum buckelii</name>
    <dbReference type="NCBI Taxonomy" id="200254"/>
    <lineage>
        <taxon>Bacteria</taxon>
        <taxon>Pseudomonadati</taxon>
        <taxon>Pseudomonadota</taxon>
        <taxon>Betaproteobacteria</taxon>
        <taxon>Rhodocyclales</taxon>
        <taxon>Rhodocyclaceae</taxon>
        <taxon>Aromatoleum</taxon>
    </lineage>
</organism>
<feature type="domain" description="HIT" evidence="2">
    <location>
        <begin position="1"/>
        <end position="102"/>
    </location>
</feature>
<evidence type="ECO:0000259" key="2">
    <source>
        <dbReference type="PROSITE" id="PS51084"/>
    </source>
</evidence>
<sequence length="139" mass="15476">MDCTLCLAEMETPIWRDGSCRVLLVGDHDYPGFCRVVWHEHVAEMSDLTAPAQRHLMNVVLATETALRQLMGPDKINLASLGNVVPHLHWHVVPRFRDDRHFPQPIWGIPQREGARREAPAVDALAGAIVTALTELTAG</sequence>
<comment type="caution">
    <text evidence="3">The sequence shown here is derived from an EMBL/GenBank/DDBJ whole genome shotgun (WGS) entry which is preliminary data.</text>
</comment>
<keyword evidence="4" id="KW-1185">Reference proteome</keyword>
<dbReference type="PROSITE" id="PS51084">
    <property type="entry name" value="HIT_2"/>
    <property type="match status" value="1"/>
</dbReference>
<dbReference type="InterPro" id="IPR026026">
    <property type="entry name" value="HIT_Hint"/>
</dbReference>
<dbReference type="InterPro" id="IPR011146">
    <property type="entry name" value="HIT-like"/>
</dbReference>
<dbReference type="SUPFAM" id="SSF54197">
    <property type="entry name" value="HIT-like"/>
    <property type="match status" value="1"/>
</dbReference>
<evidence type="ECO:0000256" key="1">
    <source>
        <dbReference type="PROSITE-ProRule" id="PRU00464"/>
    </source>
</evidence>
<dbReference type="EMBL" id="WTVH01000005">
    <property type="protein sequence ID" value="NMF92489.1"/>
    <property type="molecule type" value="Genomic_DNA"/>
</dbReference>
<accession>A0ABX1N185</accession>
<proteinExistence type="predicted"/>
<dbReference type="RefSeq" id="WP_169197802.1">
    <property type="nucleotide sequence ID" value="NZ_WTVH02000008.1"/>
</dbReference>
<name>A0ABX1N185_9RHOO</name>
<reference evidence="3" key="1">
    <citation type="submission" date="2019-12" db="EMBL/GenBank/DDBJ databases">
        <title>Comparative genomics gives insights into the taxonomy of the Azoarcus-Aromatoleum group and reveals separate origins of nif in the plant-associated Azoarcus and non-plant-associated Aromatoleum sub-groups.</title>
        <authorList>
            <person name="Lafos M."/>
            <person name="Maluk M."/>
            <person name="Batista M."/>
            <person name="Junghare M."/>
            <person name="Carmona M."/>
            <person name="Faoro H."/>
            <person name="Cruz L.M."/>
            <person name="Battistoni F."/>
            <person name="De Souza E."/>
            <person name="Pedrosa F."/>
            <person name="Chen W.-M."/>
            <person name="Poole P.S."/>
            <person name="Dixon R.A."/>
            <person name="James E.K."/>
        </authorList>
    </citation>
    <scope>NUCLEOTIDE SEQUENCE</scope>
    <source>
        <strain evidence="3">U120</strain>
    </source>
</reference>
<dbReference type="Gene3D" id="3.30.428.10">
    <property type="entry name" value="HIT-like"/>
    <property type="match status" value="1"/>
</dbReference>
<gene>
    <name evidence="3" type="ORF">GO608_04005</name>
</gene>
<protein>
    <submittedName>
        <fullName evidence="3">HIT domain-containing protein</fullName>
    </submittedName>
</protein>
<dbReference type="InterPro" id="IPR036265">
    <property type="entry name" value="HIT-like_sf"/>
</dbReference>
<dbReference type="Pfam" id="PF01230">
    <property type="entry name" value="HIT"/>
    <property type="match status" value="1"/>
</dbReference>
<dbReference type="PIRSF" id="PIRSF000714">
    <property type="entry name" value="HIT"/>
    <property type="match status" value="1"/>
</dbReference>
<evidence type="ECO:0000313" key="4">
    <source>
        <dbReference type="Proteomes" id="UP000601990"/>
    </source>
</evidence>